<dbReference type="FunFam" id="3.40.640.10:FF:000040">
    <property type="entry name" value="UDP-4-amino-4-deoxy-L-arabinose--oxoglutarate aminotransferase"/>
    <property type="match status" value="1"/>
</dbReference>
<name>A0A6L2ZN64_9ENTR</name>
<dbReference type="FunFam" id="3.90.1150.10:FF:000030">
    <property type="entry name" value="UDP-4-amino-4-deoxy-L-arabinose--oxoglutarate aminotransferase"/>
    <property type="match status" value="1"/>
</dbReference>
<dbReference type="SUPFAM" id="SSF53383">
    <property type="entry name" value="PLP-dependent transferases"/>
    <property type="match status" value="1"/>
</dbReference>
<evidence type="ECO:0000256" key="4">
    <source>
        <dbReference type="ARBA" id="ARBA00022576"/>
    </source>
</evidence>
<dbReference type="EMBL" id="BLXO01000001">
    <property type="protein sequence ID" value="GFN45638.1"/>
    <property type="molecule type" value="Genomic_DNA"/>
</dbReference>
<keyword evidence="6 14" id="KW-0663">Pyridoxal phosphate</keyword>
<dbReference type="InterPro" id="IPR022850">
    <property type="entry name" value="ArnB_NH2Trfase"/>
</dbReference>
<keyword evidence="7 14" id="KW-0448">Lipopolysaccharide biosynthesis</keyword>
<evidence type="ECO:0000256" key="8">
    <source>
        <dbReference type="ARBA" id="ARBA00023098"/>
    </source>
</evidence>
<feature type="active site" description="Proton acceptor" evidence="15">
    <location>
        <position position="182"/>
    </location>
</feature>
<evidence type="ECO:0000256" key="12">
    <source>
        <dbReference type="ARBA" id="ARBA00060687"/>
    </source>
</evidence>
<evidence type="ECO:0000256" key="2">
    <source>
        <dbReference type="ARBA" id="ARBA00022516"/>
    </source>
</evidence>
<keyword evidence="4 14" id="KW-0032">Aminotransferase</keyword>
<comment type="pathway">
    <text evidence="14">Bacterial outer membrane biogenesis; lipopolysaccharide biosynthesis.</text>
</comment>
<accession>A0A6L2ZN64</accession>
<evidence type="ECO:0000256" key="11">
    <source>
        <dbReference type="ARBA" id="ARBA00057776"/>
    </source>
</evidence>
<dbReference type="CDD" id="cd00616">
    <property type="entry name" value="AHBA_syn"/>
    <property type="match status" value="1"/>
</dbReference>
<evidence type="ECO:0000313" key="18">
    <source>
        <dbReference type="Proteomes" id="UP000504714"/>
    </source>
</evidence>
<dbReference type="InterPro" id="IPR015421">
    <property type="entry name" value="PyrdxlP-dep_Trfase_major"/>
</dbReference>
<evidence type="ECO:0000313" key="17">
    <source>
        <dbReference type="EMBL" id="GFN45638.1"/>
    </source>
</evidence>
<comment type="cofactor">
    <cofactor evidence="1 14">
        <name>pyridoxal 5'-phosphate</name>
        <dbReference type="ChEBI" id="CHEBI:597326"/>
    </cofactor>
</comment>
<dbReference type="GO" id="GO:0099620">
    <property type="term" value="F:UDP-4-amino-4-deoxy-L-arabinose aminotransferase"/>
    <property type="evidence" value="ECO:0007669"/>
    <property type="project" value="UniProtKB-EC"/>
</dbReference>
<keyword evidence="8 14" id="KW-0443">Lipid metabolism</keyword>
<keyword evidence="2 14" id="KW-0444">Lipid biosynthesis</keyword>
<evidence type="ECO:0000256" key="15">
    <source>
        <dbReference type="PIRSR" id="PIRSR000390-1"/>
    </source>
</evidence>
<protein>
    <recommendedName>
        <fullName evidence="14">UDP-4-amino-4-deoxy-L-arabinose--oxoglutarate aminotransferase</fullName>
        <ecNumber evidence="14">2.6.1.87</ecNumber>
    </recommendedName>
    <alternativeName>
        <fullName evidence="14">UDP-(beta-L-threo-pentapyranosyl-4''-ulose diphosphate) aminotransferase</fullName>
        <shortName evidence="14">UDP-Ara4O aminotransferase</shortName>
    </alternativeName>
    <alternativeName>
        <fullName evidence="14">UDP-4-amino-4-deoxy-L-arabinose aminotransferase</fullName>
    </alternativeName>
</protein>
<dbReference type="GO" id="GO:0009245">
    <property type="term" value="P:lipid A biosynthetic process"/>
    <property type="evidence" value="ECO:0007669"/>
    <property type="project" value="UniProtKB-KW"/>
</dbReference>
<evidence type="ECO:0000256" key="1">
    <source>
        <dbReference type="ARBA" id="ARBA00001933"/>
    </source>
</evidence>
<evidence type="ECO:0000256" key="6">
    <source>
        <dbReference type="ARBA" id="ARBA00022898"/>
    </source>
</evidence>
<evidence type="ECO:0000256" key="7">
    <source>
        <dbReference type="ARBA" id="ARBA00022985"/>
    </source>
</evidence>
<reference evidence="17 18" key="1">
    <citation type="submission" date="2020-06" db="EMBL/GenBank/DDBJ databases">
        <title>The genome sequence of Candidatus Regiella insecticola strain Tut.</title>
        <authorList>
            <person name="Nikoh N."/>
            <person name="Tsuchida T."/>
            <person name="Koga R."/>
            <person name="Oshima K."/>
            <person name="Hattori M."/>
            <person name="Fukatsu T."/>
        </authorList>
    </citation>
    <scope>NUCLEOTIDE SEQUENCE [LARGE SCALE GENOMIC DNA]</scope>
    <source>
        <strain evidence="17 18">Tut</strain>
    </source>
</reference>
<dbReference type="GO" id="GO:0016020">
    <property type="term" value="C:membrane"/>
    <property type="evidence" value="ECO:0007669"/>
    <property type="project" value="GOC"/>
</dbReference>
<comment type="subunit">
    <text evidence="14">Homodimer.</text>
</comment>
<dbReference type="Gene3D" id="3.90.1150.10">
    <property type="entry name" value="Aspartate Aminotransferase, domain 1"/>
    <property type="match status" value="1"/>
</dbReference>
<evidence type="ECO:0000256" key="5">
    <source>
        <dbReference type="ARBA" id="ARBA00022679"/>
    </source>
</evidence>
<dbReference type="InterPro" id="IPR015424">
    <property type="entry name" value="PyrdxlP-dep_Trfase"/>
</dbReference>
<dbReference type="GO" id="GO:0009103">
    <property type="term" value="P:lipopolysaccharide biosynthetic process"/>
    <property type="evidence" value="ECO:0007669"/>
    <property type="project" value="UniProtKB-UniRule"/>
</dbReference>
<evidence type="ECO:0000256" key="16">
    <source>
        <dbReference type="PIRSR" id="PIRSR000390-2"/>
    </source>
</evidence>
<dbReference type="PANTHER" id="PTHR30244">
    <property type="entry name" value="TRANSAMINASE"/>
    <property type="match status" value="1"/>
</dbReference>
<dbReference type="PIRSF" id="PIRSF000390">
    <property type="entry name" value="PLP_StrS"/>
    <property type="match status" value="1"/>
</dbReference>
<dbReference type="Pfam" id="PF01041">
    <property type="entry name" value="DegT_DnrJ_EryC1"/>
    <property type="match status" value="1"/>
</dbReference>
<dbReference type="GO" id="GO:0046677">
    <property type="term" value="P:response to antibiotic"/>
    <property type="evidence" value="ECO:0007669"/>
    <property type="project" value="UniProtKB-KW"/>
</dbReference>
<evidence type="ECO:0000256" key="9">
    <source>
        <dbReference type="ARBA" id="ARBA00023251"/>
    </source>
</evidence>
<evidence type="ECO:0000256" key="3">
    <source>
        <dbReference type="ARBA" id="ARBA00022556"/>
    </source>
</evidence>
<comment type="catalytic activity">
    <reaction evidence="10 14">
        <text>UDP-4-amino-4-deoxy-beta-L-arabinose + 2-oxoglutarate = UDP-beta-L-threo-pentopyranos-4-ulose + L-glutamate</text>
        <dbReference type="Rhea" id="RHEA:24710"/>
        <dbReference type="ChEBI" id="CHEBI:16810"/>
        <dbReference type="ChEBI" id="CHEBI:29985"/>
        <dbReference type="ChEBI" id="CHEBI:58708"/>
        <dbReference type="ChEBI" id="CHEBI:58710"/>
        <dbReference type="EC" id="2.6.1.87"/>
    </reaction>
</comment>
<comment type="pathway">
    <text evidence="12 14">Nucleotide-sugar biosynthesis; UDP-4-deoxy-4-formamido-beta-L-arabinose biosynthesis; UDP-4-deoxy-4-formamido-beta-L-arabinose from UDP-alpha-D-glucuronate: step 2/3.</text>
</comment>
<dbReference type="RefSeq" id="WP_176487418.1">
    <property type="nucleotide sequence ID" value="NZ_BLXO01000001.1"/>
</dbReference>
<comment type="function">
    <text evidence="11 14">Catalyzes the conversion of UDP-4-keto-arabinose (UDP-Ara4O) to UDP-4-amino-4-deoxy-L-arabinose (UDP-L-Ara4N). The modified arabinose is attached to lipid A and is required for resistance to polymyxin and cationic antimicrobial peptides.</text>
</comment>
<dbReference type="InterPro" id="IPR000653">
    <property type="entry name" value="DegT/StrS_aminotransferase"/>
</dbReference>
<comment type="similarity">
    <text evidence="13 14">Belongs to the DegT/DnrJ/EryC1 family. ArnB subfamily.</text>
</comment>
<evidence type="ECO:0000256" key="14">
    <source>
        <dbReference type="HAMAP-Rule" id="MF_01167"/>
    </source>
</evidence>
<dbReference type="UniPathway" id="UPA00030"/>
<dbReference type="EC" id="2.6.1.87" evidence="14"/>
<keyword evidence="3 14" id="KW-0441">Lipid A biosynthesis</keyword>
<evidence type="ECO:0000256" key="10">
    <source>
        <dbReference type="ARBA" id="ARBA00050493"/>
    </source>
</evidence>
<dbReference type="AlphaFoldDB" id="A0A6L2ZN64"/>
<dbReference type="InterPro" id="IPR015422">
    <property type="entry name" value="PyrdxlP-dep_Trfase_small"/>
</dbReference>
<gene>
    <name evidence="14 17" type="primary">arnB</name>
    <name evidence="17" type="ORF">RINTU1_08910</name>
</gene>
<comment type="caution">
    <text evidence="17">The sequence shown here is derived from an EMBL/GenBank/DDBJ whole genome shotgun (WGS) entry which is preliminary data.</text>
</comment>
<keyword evidence="5 14" id="KW-0808">Transferase</keyword>
<organism evidence="17 18">
    <name type="scientific">Candidatus Regiella insecticola</name>
    <dbReference type="NCBI Taxonomy" id="138073"/>
    <lineage>
        <taxon>Bacteria</taxon>
        <taxon>Pseudomonadati</taxon>
        <taxon>Pseudomonadota</taxon>
        <taxon>Gammaproteobacteria</taxon>
        <taxon>Enterobacterales</taxon>
        <taxon>Enterobacteriaceae</taxon>
        <taxon>aphid secondary symbionts</taxon>
        <taxon>Candidatus Regiella</taxon>
    </lineage>
</organism>
<dbReference type="HAMAP" id="MF_01167">
    <property type="entry name" value="ArnB_transfer"/>
    <property type="match status" value="1"/>
</dbReference>
<proteinExistence type="inferred from homology"/>
<dbReference type="GO" id="GO:0030170">
    <property type="term" value="F:pyridoxal phosphate binding"/>
    <property type="evidence" value="ECO:0007669"/>
    <property type="project" value="TreeGrafter"/>
</dbReference>
<dbReference type="Proteomes" id="UP000504714">
    <property type="component" value="Unassembled WGS sequence"/>
</dbReference>
<dbReference type="PANTHER" id="PTHR30244:SF41">
    <property type="entry name" value="UDP-4-AMINO-4-DEOXY-L-ARABINOSE--OXOGLUTARATE AMINOTRANSFERASE"/>
    <property type="match status" value="1"/>
</dbReference>
<sequence>MANFLPFSRPAIGEEEIAAVVDVLNSGWITTGTKNQQLEEKFCQRIGCQHAISVCSATAGMHITLMALGIGPGDEVITPSQTWVSTLNIISLLGAKQVMIDVDRETLMINAAAIKEAITPKTKAIIPVHYAGAPCDIDAIRKIATDKGIALIEDAAHAAGTCYKGQAIGAQGTAIFSFHAIKNITCAEGGMIATDDAKLAERVRRLKFHGLGADAFDRQIQGRCPQAEVIEPGYKYNLSDIHAAIALVQLKRLDEINARRQSLAEQYKKAFELPALSSLQPLGIPDYEHVHAWHLFIIRVDKERCGVDRDTLMKELKDKHQIGSGLHFRAVHTQKYYKKYYPELRLPDTEWNSDKLCSLPLFPDMQDGDIARVVNALQQIIGSASVTN</sequence>
<keyword evidence="9 14" id="KW-0046">Antibiotic resistance</keyword>
<dbReference type="NCBIfam" id="NF008658">
    <property type="entry name" value="PRK11658.1"/>
    <property type="match status" value="1"/>
</dbReference>
<dbReference type="UniPathway" id="UPA00032">
    <property type="reaction ID" value="UER00493"/>
</dbReference>
<feature type="modified residue" description="N6-(pyridoxal phosphate)lysine" evidence="14 16">
    <location>
        <position position="182"/>
    </location>
</feature>
<dbReference type="Gene3D" id="3.40.640.10">
    <property type="entry name" value="Type I PLP-dependent aspartate aminotransferase-like (Major domain)"/>
    <property type="match status" value="1"/>
</dbReference>
<evidence type="ECO:0000256" key="13">
    <source>
        <dbReference type="ARBA" id="ARBA00061345"/>
    </source>
</evidence>